<protein>
    <recommendedName>
        <fullName evidence="4">Bacteriophage Mu GpT domain-containing protein</fullName>
    </recommendedName>
</protein>
<dbReference type="Proteomes" id="UP000316649">
    <property type="component" value="Unassembled WGS sequence"/>
</dbReference>
<dbReference type="AlphaFoldDB" id="A0A557S0F5"/>
<dbReference type="OrthoDB" id="9806592at2"/>
<comment type="caution">
    <text evidence="2">The sequence shown here is derived from an EMBL/GenBank/DDBJ whole genome shotgun (WGS) entry which is preliminary data.</text>
</comment>
<gene>
    <name evidence="2" type="ORF">FHP88_15730</name>
</gene>
<sequence>MNKKIPAEGIQGEERLREATAGDFRSVIELVSAALRGHLGQPSSGYIEIDAIYPDRVVVRTSEKRGHLMAYPYTLSDDNQVQFGTPQEVVLDHKPVRAVEALDTDHKVLEALDDTGHKYRICIIQAGTSKNRNHYTDTALKQAVSDRVFEGMRVFVKSDDEHIRMKGKDVRNLIGRVTETVFVPGKGSDQGSVEGILEMLNSSGEIASKVHEAVKRNMASDLFGFSIDADVRAKKAPGGIQVISKFTKAHSLDLIVEPSAGGGIINVIEAVIEEEEHANMALRQRMIEAIKGRNGGALPEGLDIENEEAVLEAYSNLNKHTADDEKSQGAGQGAAVVGQGQPAGTSGVTQNDLSNAMRMVEARSHARVAIAESGLPDKAKARLNRQFADAESFSVTQVTEAIREEREYLASVTESGKPHGLGGDHLQAGEDRSEKVERMLEAFFDPDKPAGSFKQIYIDITGDKGVSGLTQDCDMQRLREAVGESRIREAVSAATFGNVLGNSITRAMLREYGMEDQWSDWRWLTDIVSVTDFRTQERTRMGGYGDLPVVAQNGSYDPLTTPGDEKATYALEKKGGSETLSLEAIANDDVGVIQRIPLKMAVASKRTLYKFVLAFLDANPTIYDTTALFTVGHGNLGSAALSATSYAARRLAMLNQAELSSNEKLGLVMRHLAVPSDLEETSFDLFVRNTNNDETFVQSRKPTVHVVPHWTDANNWFGTADKREIPLIELGFYNGKEEPELFIQDNPSQGSLFSNDQIKYKIRHIYKGAVMDFRGFQGSIVA</sequence>
<accession>A0A557S0F5</accession>
<feature type="compositionally biased region" description="Low complexity" evidence="1">
    <location>
        <begin position="333"/>
        <end position="344"/>
    </location>
</feature>
<evidence type="ECO:0000256" key="1">
    <source>
        <dbReference type="SAM" id="MobiDB-lite"/>
    </source>
</evidence>
<organism evidence="2 3">
    <name type="scientific">Sedimenticola selenatireducens</name>
    <dbReference type="NCBI Taxonomy" id="191960"/>
    <lineage>
        <taxon>Bacteria</taxon>
        <taxon>Pseudomonadati</taxon>
        <taxon>Pseudomonadota</taxon>
        <taxon>Gammaproteobacteria</taxon>
        <taxon>Chromatiales</taxon>
        <taxon>Sedimenticolaceae</taxon>
        <taxon>Sedimenticola</taxon>
    </lineage>
</organism>
<dbReference type="Pfam" id="PF25209">
    <property type="entry name" value="Phage_capsid_4"/>
    <property type="match status" value="1"/>
</dbReference>
<evidence type="ECO:0000313" key="2">
    <source>
        <dbReference type="EMBL" id="TVO70903.1"/>
    </source>
</evidence>
<reference evidence="2 3" key="1">
    <citation type="submission" date="2019-07" db="EMBL/GenBank/DDBJ databases">
        <title>The pathways for chlorine oxyanion respiration interact through the shared metabolite chlorate.</title>
        <authorList>
            <person name="Barnum T.P."/>
            <person name="Cheng Y."/>
            <person name="Hill K.A."/>
            <person name="Lucas L.N."/>
            <person name="Carlson H.K."/>
            <person name="Coates J.D."/>
        </authorList>
    </citation>
    <scope>NUCLEOTIDE SEQUENCE [LARGE SCALE GENOMIC DNA]</scope>
    <source>
        <strain evidence="2 3">BK-1</strain>
    </source>
</reference>
<evidence type="ECO:0008006" key="4">
    <source>
        <dbReference type="Google" id="ProtNLM"/>
    </source>
</evidence>
<evidence type="ECO:0000313" key="3">
    <source>
        <dbReference type="Proteomes" id="UP000316649"/>
    </source>
</evidence>
<feature type="region of interest" description="Disordered" evidence="1">
    <location>
        <begin position="321"/>
        <end position="348"/>
    </location>
</feature>
<keyword evidence="3" id="KW-1185">Reference proteome</keyword>
<name>A0A557S0F5_9GAMM</name>
<dbReference type="RefSeq" id="WP_144360040.1">
    <property type="nucleotide sequence ID" value="NZ_VMNH01000023.1"/>
</dbReference>
<proteinExistence type="predicted"/>
<dbReference type="EMBL" id="VMNH01000023">
    <property type="protein sequence ID" value="TVO70903.1"/>
    <property type="molecule type" value="Genomic_DNA"/>
</dbReference>